<comment type="subcellular location">
    <subcellularLocation>
        <location evidence="1">Cytoplasm</location>
        <location evidence="1">Cytoskeleton</location>
        <location evidence="1">Cilium axoneme</location>
    </subcellularLocation>
</comment>
<evidence type="ECO:0000256" key="1">
    <source>
        <dbReference type="ARBA" id="ARBA00004430"/>
    </source>
</evidence>
<dbReference type="GO" id="GO:0005930">
    <property type="term" value="C:axoneme"/>
    <property type="evidence" value="ECO:0007669"/>
    <property type="project" value="UniProtKB-SubCell"/>
</dbReference>
<accession>A0A5B8MHH3</accession>
<evidence type="ECO:0000313" key="2">
    <source>
        <dbReference type="EMBL" id="QDZ20088.1"/>
    </source>
</evidence>
<dbReference type="PANTHER" id="PTHR24114:SF2">
    <property type="entry name" value="F-BOX DOMAIN-CONTAINING PROTEIN-RELATED"/>
    <property type="match status" value="1"/>
</dbReference>
<dbReference type="OrthoDB" id="537968at2759"/>
<dbReference type="SUPFAM" id="SSF52047">
    <property type="entry name" value="RNI-like"/>
    <property type="match status" value="1"/>
</dbReference>
<proteinExistence type="predicted"/>
<dbReference type="PANTHER" id="PTHR24114">
    <property type="entry name" value="LEUCINE RICH REPEAT FAMILY PROTEIN"/>
    <property type="match status" value="1"/>
</dbReference>
<organism evidence="2 3">
    <name type="scientific">Chloropicon primus</name>
    <dbReference type="NCBI Taxonomy" id="1764295"/>
    <lineage>
        <taxon>Eukaryota</taxon>
        <taxon>Viridiplantae</taxon>
        <taxon>Chlorophyta</taxon>
        <taxon>Chloropicophyceae</taxon>
        <taxon>Chloropicales</taxon>
        <taxon>Chloropicaceae</taxon>
        <taxon>Chloropicon</taxon>
    </lineage>
</organism>
<reference evidence="2 3" key="1">
    <citation type="submission" date="2018-07" db="EMBL/GenBank/DDBJ databases">
        <title>The complete nuclear genome of the prasinophyte Chloropicon primus (CCMP1205).</title>
        <authorList>
            <person name="Pombert J.-F."/>
            <person name="Otis C."/>
            <person name="Turmel M."/>
            <person name="Lemieux C."/>
        </authorList>
    </citation>
    <scope>NUCLEOTIDE SEQUENCE [LARGE SCALE GENOMIC DNA]</scope>
    <source>
        <strain evidence="2 3">CCMP1205</strain>
    </source>
</reference>
<keyword evidence="3" id="KW-1185">Reference proteome</keyword>
<dbReference type="STRING" id="1764295.A0A5B8MHH3"/>
<evidence type="ECO:0000313" key="3">
    <source>
        <dbReference type="Proteomes" id="UP000316726"/>
    </source>
</evidence>
<dbReference type="InterPro" id="IPR052394">
    <property type="entry name" value="LRR-containing"/>
</dbReference>
<dbReference type="EMBL" id="CP031036">
    <property type="protein sequence ID" value="QDZ20088.1"/>
    <property type="molecule type" value="Genomic_DNA"/>
</dbReference>
<dbReference type="Proteomes" id="UP000316726">
    <property type="component" value="Chromosome 3"/>
</dbReference>
<gene>
    <name evidence="2" type="ORF">A3770_03p26060</name>
</gene>
<protein>
    <submittedName>
        <fullName evidence="2">Leucine-rich repeat-containing protein</fullName>
    </submittedName>
</protein>
<name>A0A5B8MHH3_9CHLO</name>
<dbReference type="Gene3D" id="3.80.10.10">
    <property type="entry name" value="Ribonuclease Inhibitor"/>
    <property type="match status" value="1"/>
</dbReference>
<dbReference type="AlphaFoldDB" id="A0A5B8MHH3"/>
<dbReference type="InterPro" id="IPR032675">
    <property type="entry name" value="LRR_dom_sf"/>
</dbReference>
<dbReference type="InterPro" id="IPR001611">
    <property type="entry name" value="Leu-rich_rpt"/>
</dbReference>
<dbReference type="SMART" id="SM00368">
    <property type="entry name" value="LRR_RI"/>
    <property type="match status" value="7"/>
</dbReference>
<dbReference type="Pfam" id="PF13516">
    <property type="entry name" value="LRR_6"/>
    <property type="match status" value="7"/>
</dbReference>
<sequence length="360" mass="39558">MLGDSAEDSVMEVQVEEVGVESISENDVVEVREENEDDDVQMFNDGNLVDDTDGKLRYLYWCEKLHTTPVSQILKYLNGSSVPVNHYGISRNGLRALAHALQVNKSVEDISLESNNITDSGGLDDFFHILSGNKTIKSVNLSSNKIGSRGCKALSRFLLEKTCRIEELNLSNNRLTDKSAKCILSALEHNTSIKSLNLSRNFLTGKSSVVLCDFLSSHNMHLQSLDLSWNTLKGRGCGDLLKSLSQDGTLNSLNLGWNGIQDEGALLIAEFIGHLNIEELDLNGNGITDSGFIAILDALSNNDAPTLRVIRLGQNYIYEERYSSVKESSEFVDTASGKVYKNAPVEINSSTLKLGYSNLA</sequence>